<feature type="region of interest" description="Disordered" evidence="7">
    <location>
        <begin position="494"/>
        <end position="515"/>
    </location>
</feature>
<dbReference type="EMBL" id="CM001740">
    <property type="protein sequence ID" value="KJB08616.1"/>
    <property type="molecule type" value="Genomic_DNA"/>
</dbReference>
<keyword evidence="11" id="KW-1185">Reference proteome</keyword>
<evidence type="ECO:0000256" key="5">
    <source>
        <dbReference type="ARBA" id="ARBA00023242"/>
    </source>
</evidence>
<keyword evidence="5" id="KW-0539">Nucleus</keyword>
<protein>
    <recommendedName>
        <fullName evidence="8">WRKY domain-containing protein</fullName>
    </recommendedName>
</protein>
<keyword evidence="2" id="KW-0805">Transcription regulation</keyword>
<reference evidence="10" key="3">
    <citation type="submission" date="2020-04" db="EMBL/GenBank/DDBJ databases">
        <authorList>
            <person name="Grover C.E."/>
            <person name="Arick M.A. II"/>
            <person name="Thrash A."/>
            <person name="Conover J.L."/>
            <person name="Sanders W.S."/>
            <person name="Peterson D.G."/>
            <person name="Scheffler J.A."/>
            <person name="Scheffler B.E."/>
            <person name="Wendel J.F."/>
        </authorList>
    </citation>
    <scope>NUCLEOTIDE SEQUENCE</scope>
    <source>
        <strain evidence="10">8</strain>
        <tissue evidence="10">Leaf</tissue>
    </source>
</reference>
<feature type="domain" description="WRKY" evidence="8">
    <location>
        <begin position="276"/>
        <end position="342"/>
    </location>
</feature>
<dbReference type="InterPro" id="IPR003657">
    <property type="entry name" value="WRKY_dom"/>
</dbReference>
<accession>A0A0D2PWT1</accession>
<evidence type="ECO:0000256" key="7">
    <source>
        <dbReference type="SAM" id="MobiDB-lite"/>
    </source>
</evidence>
<feature type="region of interest" description="Disordered" evidence="7">
    <location>
        <begin position="29"/>
        <end position="58"/>
    </location>
</feature>
<dbReference type="AlphaFoldDB" id="A0A0D2PWT1"/>
<proteinExistence type="predicted"/>
<evidence type="ECO:0000313" key="10">
    <source>
        <dbReference type="EMBL" id="MBA0578595.1"/>
    </source>
</evidence>
<dbReference type="SUPFAM" id="SSF118290">
    <property type="entry name" value="WRKY DNA-binding domain"/>
    <property type="match status" value="1"/>
</dbReference>
<dbReference type="Gramene" id="KJB08616">
    <property type="protein sequence ID" value="KJB08616"/>
    <property type="gene ID" value="B456_001G094300"/>
</dbReference>
<dbReference type="GO" id="GO:0003700">
    <property type="term" value="F:DNA-binding transcription factor activity"/>
    <property type="evidence" value="ECO:0007669"/>
    <property type="project" value="InterPro"/>
</dbReference>
<evidence type="ECO:0000256" key="1">
    <source>
        <dbReference type="ARBA" id="ARBA00004123"/>
    </source>
</evidence>
<feature type="compositionally biased region" description="Polar residues" evidence="7">
    <location>
        <begin position="47"/>
        <end position="58"/>
    </location>
</feature>
<dbReference type="EMBL" id="JABEZZ010000001">
    <property type="protein sequence ID" value="MBA0578595.1"/>
    <property type="molecule type" value="Genomic_DNA"/>
</dbReference>
<dbReference type="OrthoDB" id="2020995at2759"/>
<dbReference type="InterPro" id="IPR044810">
    <property type="entry name" value="WRKY_plant"/>
</dbReference>
<reference evidence="10 12" key="2">
    <citation type="journal article" date="2019" name="Genome Biol. Evol.">
        <title>Insights into the evolution of the New World diploid cottons (Gossypium, subgenus Houzingenia) based on genome sequencing.</title>
        <authorList>
            <person name="Grover C.E."/>
            <person name="Arick M.A. 2nd"/>
            <person name="Thrash A."/>
            <person name="Conover J.L."/>
            <person name="Sanders W.S."/>
            <person name="Peterson D.G."/>
            <person name="Frelichowski J.E."/>
            <person name="Scheffler J.A."/>
            <person name="Scheffler B.E."/>
            <person name="Wendel J.F."/>
        </authorList>
    </citation>
    <scope>NUCLEOTIDE SEQUENCE [LARGE SCALE GENOMIC DNA]</scope>
    <source>
        <strain evidence="10">8</strain>
        <tissue evidence="10">Leaf</tissue>
    </source>
</reference>
<evidence type="ECO:0000256" key="2">
    <source>
        <dbReference type="ARBA" id="ARBA00023015"/>
    </source>
</evidence>
<dbReference type="PANTHER" id="PTHR31429:SF50">
    <property type="entry name" value="WRKY DOMAIN-CONTAINING PROTEIN"/>
    <property type="match status" value="1"/>
</dbReference>
<dbReference type="eggNOG" id="ENOG502QSY8">
    <property type="taxonomic scope" value="Eukaryota"/>
</dbReference>
<gene>
    <name evidence="9" type="ORF">B456_001G094300</name>
    <name evidence="10" type="ORF">Gorai_020872</name>
</gene>
<dbReference type="OMA" id="DCFSDQT"/>
<feature type="region of interest" description="Disordered" evidence="7">
    <location>
        <begin position="227"/>
        <end position="263"/>
    </location>
</feature>
<dbReference type="InterPro" id="IPR036576">
    <property type="entry name" value="WRKY_dom_sf"/>
</dbReference>
<dbReference type="FunFam" id="2.20.25.80:FF:000002">
    <property type="entry name" value="probable WRKY transcription factor 31"/>
    <property type="match status" value="1"/>
</dbReference>
<sequence>MAKTSGLSNFDFDPNYFLIHNPPVLNSFPEYTPKDTNKNNNNNNNKTMFSGTTTTPANMSLPSTVDRFPVKFDCFSDQTRPSFLPSDDDKRRVVGELDFFAEKNDKLVDVADSMHTSDAGLELNVNIGLNLLTANTSTDQSTMEDKKANNEVAVLRAKLVQMNAENERLKEMLIQATENYNTMKIHLCSLMMKNGGKAKEEDEENKKRNGGIIVPRQFIDLGLAVAADANESSPSSPEGKSQREDSSGGDNKGPGFDVDQSEAAMRKARVSVRARSEAPMITDGCQWRKYGQKMAKGNPCPRAYYRCTMATGCPVRKQVQRCAEDRTILITTYEGNHNHPLPPSAMSMASTTSSAARMLVSGSTSSPDGLMNSNLLTTTLLPCSSTMATISASTPFPSVTLDLTQSSFSSPPPPYNVANSVAVTAALVPQVFGQALDNQSKFSRIQMSKALDRLQQGEQNSIADTVNAATAAIATDPSFAAALAAAITSIIESSESHPNNGHNSNGNVTNTSNAM</sequence>
<keyword evidence="3" id="KW-0238">DNA-binding</keyword>
<dbReference type="KEGG" id="gra:105789699"/>
<name>A0A0D2PWT1_GOSRA</name>
<dbReference type="Proteomes" id="UP000593578">
    <property type="component" value="Unassembled WGS sequence"/>
</dbReference>
<feature type="compositionally biased region" description="Polar residues" evidence="7">
    <location>
        <begin position="230"/>
        <end position="239"/>
    </location>
</feature>
<keyword evidence="6" id="KW-0175">Coiled coil</keyword>
<dbReference type="GO" id="GO:0005634">
    <property type="term" value="C:nucleus"/>
    <property type="evidence" value="ECO:0007669"/>
    <property type="project" value="UniProtKB-SubCell"/>
</dbReference>
<evidence type="ECO:0000313" key="9">
    <source>
        <dbReference type="EMBL" id="KJB08616.1"/>
    </source>
</evidence>
<comment type="subcellular location">
    <subcellularLocation>
        <location evidence="1">Nucleus</location>
    </subcellularLocation>
</comment>
<organism evidence="9 11">
    <name type="scientific">Gossypium raimondii</name>
    <name type="common">Peruvian cotton</name>
    <name type="synonym">Gossypium klotzschianum subsp. raimondii</name>
    <dbReference type="NCBI Taxonomy" id="29730"/>
    <lineage>
        <taxon>Eukaryota</taxon>
        <taxon>Viridiplantae</taxon>
        <taxon>Streptophyta</taxon>
        <taxon>Embryophyta</taxon>
        <taxon>Tracheophyta</taxon>
        <taxon>Spermatophyta</taxon>
        <taxon>Magnoliopsida</taxon>
        <taxon>eudicotyledons</taxon>
        <taxon>Gunneridae</taxon>
        <taxon>Pentapetalae</taxon>
        <taxon>rosids</taxon>
        <taxon>malvids</taxon>
        <taxon>Malvales</taxon>
        <taxon>Malvaceae</taxon>
        <taxon>Malvoideae</taxon>
        <taxon>Gossypium</taxon>
    </lineage>
</organism>
<dbReference type="PANTHER" id="PTHR31429">
    <property type="entry name" value="WRKY TRANSCRIPTION FACTOR 36-RELATED"/>
    <property type="match status" value="1"/>
</dbReference>
<dbReference type="Proteomes" id="UP000032304">
    <property type="component" value="Chromosome 1"/>
</dbReference>
<dbReference type="Pfam" id="PF03106">
    <property type="entry name" value="WRKY"/>
    <property type="match status" value="1"/>
</dbReference>
<dbReference type="Gene3D" id="2.20.25.80">
    <property type="entry name" value="WRKY domain"/>
    <property type="match status" value="1"/>
</dbReference>
<evidence type="ECO:0000256" key="4">
    <source>
        <dbReference type="ARBA" id="ARBA00023163"/>
    </source>
</evidence>
<reference evidence="9 11" key="1">
    <citation type="journal article" date="2012" name="Nature">
        <title>Repeated polyploidization of Gossypium genomes and the evolution of spinnable cotton fibres.</title>
        <authorList>
            <person name="Paterson A.H."/>
            <person name="Wendel J.F."/>
            <person name="Gundlach H."/>
            <person name="Guo H."/>
            <person name="Jenkins J."/>
            <person name="Jin D."/>
            <person name="Llewellyn D."/>
            <person name="Showmaker K.C."/>
            <person name="Shu S."/>
            <person name="Udall J."/>
            <person name="Yoo M.J."/>
            <person name="Byers R."/>
            <person name="Chen W."/>
            <person name="Doron-Faigenboim A."/>
            <person name="Duke M.V."/>
            <person name="Gong L."/>
            <person name="Grimwood J."/>
            <person name="Grover C."/>
            <person name="Grupp K."/>
            <person name="Hu G."/>
            <person name="Lee T.H."/>
            <person name="Li J."/>
            <person name="Lin L."/>
            <person name="Liu T."/>
            <person name="Marler B.S."/>
            <person name="Page J.T."/>
            <person name="Roberts A.W."/>
            <person name="Romanel E."/>
            <person name="Sanders W.S."/>
            <person name="Szadkowski E."/>
            <person name="Tan X."/>
            <person name="Tang H."/>
            <person name="Xu C."/>
            <person name="Wang J."/>
            <person name="Wang Z."/>
            <person name="Zhang D."/>
            <person name="Zhang L."/>
            <person name="Ashrafi H."/>
            <person name="Bedon F."/>
            <person name="Bowers J.E."/>
            <person name="Brubaker C.L."/>
            <person name="Chee P.W."/>
            <person name="Das S."/>
            <person name="Gingle A.R."/>
            <person name="Haigler C.H."/>
            <person name="Harker D."/>
            <person name="Hoffmann L.V."/>
            <person name="Hovav R."/>
            <person name="Jones D.C."/>
            <person name="Lemke C."/>
            <person name="Mansoor S."/>
            <person name="ur Rahman M."/>
            <person name="Rainville L.N."/>
            <person name="Rambani A."/>
            <person name="Reddy U.K."/>
            <person name="Rong J.K."/>
            <person name="Saranga Y."/>
            <person name="Scheffler B.E."/>
            <person name="Scheffler J.A."/>
            <person name="Stelly D.M."/>
            <person name="Triplett B.A."/>
            <person name="Van Deynze A."/>
            <person name="Vaslin M.F."/>
            <person name="Waghmare V.N."/>
            <person name="Walford S.A."/>
            <person name="Wright R.J."/>
            <person name="Zaki E.A."/>
            <person name="Zhang T."/>
            <person name="Dennis E.S."/>
            <person name="Mayer K.F."/>
            <person name="Peterson D.G."/>
            <person name="Rokhsar D.S."/>
            <person name="Wang X."/>
            <person name="Schmutz J."/>
        </authorList>
    </citation>
    <scope>NUCLEOTIDE SEQUENCE [LARGE SCALE GENOMIC DNA]</scope>
</reference>
<keyword evidence="4" id="KW-0804">Transcription</keyword>
<dbReference type="SMART" id="SM00774">
    <property type="entry name" value="WRKY"/>
    <property type="match status" value="1"/>
</dbReference>
<feature type="coiled-coil region" evidence="6">
    <location>
        <begin position="145"/>
        <end position="179"/>
    </location>
</feature>
<evidence type="ECO:0000313" key="11">
    <source>
        <dbReference type="Proteomes" id="UP000032304"/>
    </source>
</evidence>
<evidence type="ECO:0000313" key="12">
    <source>
        <dbReference type="Proteomes" id="UP000593578"/>
    </source>
</evidence>
<evidence type="ECO:0000259" key="8">
    <source>
        <dbReference type="PROSITE" id="PS50811"/>
    </source>
</evidence>
<dbReference type="GO" id="GO:0043565">
    <property type="term" value="F:sequence-specific DNA binding"/>
    <property type="evidence" value="ECO:0007669"/>
    <property type="project" value="InterPro"/>
</dbReference>
<dbReference type="PROSITE" id="PS50811">
    <property type="entry name" value="WRKY"/>
    <property type="match status" value="1"/>
</dbReference>
<evidence type="ECO:0000256" key="3">
    <source>
        <dbReference type="ARBA" id="ARBA00023125"/>
    </source>
</evidence>
<evidence type="ECO:0000256" key="6">
    <source>
        <dbReference type="SAM" id="Coils"/>
    </source>
</evidence>